<evidence type="ECO:0000313" key="3">
    <source>
        <dbReference type="EMBL" id="KAF2165891.1"/>
    </source>
</evidence>
<gene>
    <name evidence="3" type="ORF">M409DRAFT_23623</name>
</gene>
<feature type="chain" id="PRO_5025536007" evidence="2">
    <location>
        <begin position="21"/>
        <end position="171"/>
    </location>
</feature>
<accession>A0A6A6CFP8</accession>
<keyword evidence="2" id="KW-0732">Signal</keyword>
<evidence type="ECO:0000313" key="4">
    <source>
        <dbReference type="Proteomes" id="UP000799537"/>
    </source>
</evidence>
<keyword evidence="4" id="KW-1185">Reference proteome</keyword>
<dbReference type="AlphaFoldDB" id="A0A6A6CFP8"/>
<organism evidence="3 4">
    <name type="scientific">Zasmidium cellare ATCC 36951</name>
    <dbReference type="NCBI Taxonomy" id="1080233"/>
    <lineage>
        <taxon>Eukaryota</taxon>
        <taxon>Fungi</taxon>
        <taxon>Dikarya</taxon>
        <taxon>Ascomycota</taxon>
        <taxon>Pezizomycotina</taxon>
        <taxon>Dothideomycetes</taxon>
        <taxon>Dothideomycetidae</taxon>
        <taxon>Mycosphaerellales</taxon>
        <taxon>Mycosphaerellaceae</taxon>
        <taxon>Zasmidium</taxon>
    </lineage>
</organism>
<dbReference type="Proteomes" id="UP000799537">
    <property type="component" value="Unassembled WGS sequence"/>
</dbReference>
<proteinExistence type="predicted"/>
<sequence>MKFTTTLLGLGLSLASIAVAAPTGGWPGVGVPNPLDPIEELDPADFHTGPAYSKPVPKEDVLPHAIKEDVLPNAIKEWVRPNTDLPQPVHFAGEKTPYQVISVTRVNKRGHVEDYDMTYEEELEREMCNVSFWDAVTGSAFEKVYECQYWHNLEDDGWNAGQWEHDGDESD</sequence>
<evidence type="ECO:0000256" key="1">
    <source>
        <dbReference type="SAM" id="MobiDB-lite"/>
    </source>
</evidence>
<dbReference type="GeneID" id="54560140"/>
<feature type="region of interest" description="Disordered" evidence="1">
    <location>
        <begin position="31"/>
        <end position="55"/>
    </location>
</feature>
<reference evidence="3" key="1">
    <citation type="journal article" date="2020" name="Stud. Mycol.">
        <title>101 Dothideomycetes genomes: a test case for predicting lifestyles and emergence of pathogens.</title>
        <authorList>
            <person name="Haridas S."/>
            <person name="Albert R."/>
            <person name="Binder M."/>
            <person name="Bloem J."/>
            <person name="Labutti K."/>
            <person name="Salamov A."/>
            <person name="Andreopoulos B."/>
            <person name="Baker S."/>
            <person name="Barry K."/>
            <person name="Bills G."/>
            <person name="Bluhm B."/>
            <person name="Cannon C."/>
            <person name="Castanera R."/>
            <person name="Culley D."/>
            <person name="Daum C."/>
            <person name="Ezra D."/>
            <person name="Gonzalez J."/>
            <person name="Henrissat B."/>
            <person name="Kuo A."/>
            <person name="Liang C."/>
            <person name="Lipzen A."/>
            <person name="Lutzoni F."/>
            <person name="Magnuson J."/>
            <person name="Mondo S."/>
            <person name="Nolan M."/>
            <person name="Ohm R."/>
            <person name="Pangilinan J."/>
            <person name="Park H.-J."/>
            <person name="Ramirez L."/>
            <person name="Alfaro M."/>
            <person name="Sun H."/>
            <person name="Tritt A."/>
            <person name="Yoshinaga Y."/>
            <person name="Zwiers L.-H."/>
            <person name="Turgeon B."/>
            <person name="Goodwin S."/>
            <person name="Spatafora J."/>
            <person name="Crous P."/>
            <person name="Grigoriev I."/>
        </authorList>
    </citation>
    <scope>NUCLEOTIDE SEQUENCE</scope>
    <source>
        <strain evidence="3">ATCC 36951</strain>
    </source>
</reference>
<feature type="signal peptide" evidence="2">
    <location>
        <begin position="1"/>
        <end position="20"/>
    </location>
</feature>
<evidence type="ECO:0000256" key="2">
    <source>
        <dbReference type="SAM" id="SignalP"/>
    </source>
</evidence>
<protein>
    <submittedName>
        <fullName evidence="3">Uncharacterized protein</fullName>
    </submittedName>
</protein>
<dbReference type="EMBL" id="ML993598">
    <property type="protein sequence ID" value="KAF2165891.1"/>
    <property type="molecule type" value="Genomic_DNA"/>
</dbReference>
<name>A0A6A6CFP8_ZASCE</name>
<dbReference type="RefSeq" id="XP_033666780.1">
    <property type="nucleotide sequence ID" value="XM_033806868.1"/>
</dbReference>